<proteinExistence type="predicted"/>
<dbReference type="AlphaFoldDB" id="A0A5P1FKN8"/>
<dbReference type="PANTHER" id="PTHR10015">
    <property type="entry name" value="HEAT SHOCK TRANSCRIPTION FACTOR"/>
    <property type="match status" value="1"/>
</dbReference>
<sequence length="392" mass="43944">MGFRKSDPERWEFSNEHFIKDQKHLLKNIHRRKPIHSHSHPPSGSLLPDPERIALEEEIEKLSRDKADLSASLWRFRQQQSGTEIQLEDLDRRLYDMEQRQAKMIAFLERALHNPKFVENLIKMAGSGASPGDFSILHKKRRLPGVDYRLEIADNSFYDDDYNGKDGGQVFSRDFCEKLKLGLCPTAISESNNLITTSIQSSNEAGESPRVEQSRRLECLTFVPETLELSDTGTSLCPRKNSLLSGSVDDGDGLISCHLNLTLASSSMQIDKGDTLGRSHYSDPEEGVGDKEEDTIREATKSQSNAAAATSDGKAASLPDAAQTSNQGPPATTKRVNDGFWEQFLTERPGSSDTEEASSSLRTDHCNDPQEERKTVNDSMWKNRKDMEQLTL</sequence>
<accession>A0A5P1FKN8</accession>
<dbReference type="GO" id="GO:0034605">
    <property type="term" value="P:cellular response to heat"/>
    <property type="evidence" value="ECO:0007669"/>
    <property type="project" value="TreeGrafter"/>
</dbReference>
<protein>
    <recommendedName>
        <fullName evidence="4">HSF-type DNA-binding domain-containing protein</fullName>
    </recommendedName>
</protein>
<feature type="compositionally biased region" description="Low complexity" evidence="1">
    <location>
        <begin position="304"/>
        <end position="317"/>
    </location>
</feature>
<evidence type="ECO:0000313" key="3">
    <source>
        <dbReference type="Proteomes" id="UP000243459"/>
    </source>
</evidence>
<evidence type="ECO:0000313" key="2">
    <source>
        <dbReference type="EMBL" id="ONK78293.1"/>
    </source>
</evidence>
<dbReference type="Proteomes" id="UP000243459">
    <property type="component" value="Chromosome 2"/>
</dbReference>
<dbReference type="GO" id="GO:0003700">
    <property type="term" value="F:DNA-binding transcription factor activity"/>
    <property type="evidence" value="ECO:0007669"/>
    <property type="project" value="TreeGrafter"/>
</dbReference>
<dbReference type="GO" id="GO:0000978">
    <property type="term" value="F:RNA polymerase II cis-regulatory region sequence-specific DNA binding"/>
    <property type="evidence" value="ECO:0007669"/>
    <property type="project" value="TreeGrafter"/>
</dbReference>
<dbReference type="EMBL" id="CM007382">
    <property type="protein sequence ID" value="ONK78293.1"/>
    <property type="molecule type" value="Genomic_DNA"/>
</dbReference>
<dbReference type="GO" id="GO:0006357">
    <property type="term" value="P:regulation of transcription by RNA polymerase II"/>
    <property type="evidence" value="ECO:0007669"/>
    <property type="project" value="TreeGrafter"/>
</dbReference>
<feature type="compositionally biased region" description="Basic and acidic residues" evidence="1">
    <location>
        <begin position="274"/>
        <end position="300"/>
    </location>
</feature>
<evidence type="ECO:0008006" key="4">
    <source>
        <dbReference type="Google" id="ProtNLM"/>
    </source>
</evidence>
<feature type="compositionally biased region" description="Basic and acidic residues" evidence="1">
    <location>
        <begin position="362"/>
        <end position="392"/>
    </location>
</feature>
<feature type="region of interest" description="Disordered" evidence="1">
    <location>
        <begin position="274"/>
        <end position="392"/>
    </location>
</feature>
<reference evidence="3" key="1">
    <citation type="journal article" date="2017" name="Nat. Commun.">
        <title>The asparagus genome sheds light on the origin and evolution of a young Y chromosome.</title>
        <authorList>
            <person name="Harkess A."/>
            <person name="Zhou J."/>
            <person name="Xu C."/>
            <person name="Bowers J.E."/>
            <person name="Van der Hulst R."/>
            <person name="Ayyampalayam S."/>
            <person name="Mercati F."/>
            <person name="Riccardi P."/>
            <person name="McKain M.R."/>
            <person name="Kakrana A."/>
            <person name="Tang H."/>
            <person name="Ray J."/>
            <person name="Groenendijk J."/>
            <person name="Arikit S."/>
            <person name="Mathioni S.M."/>
            <person name="Nakano M."/>
            <person name="Shan H."/>
            <person name="Telgmann-Rauber A."/>
            <person name="Kanno A."/>
            <person name="Yue Z."/>
            <person name="Chen H."/>
            <person name="Li W."/>
            <person name="Chen Y."/>
            <person name="Xu X."/>
            <person name="Zhang Y."/>
            <person name="Luo S."/>
            <person name="Chen H."/>
            <person name="Gao J."/>
            <person name="Mao Z."/>
            <person name="Pires J.C."/>
            <person name="Luo M."/>
            <person name="Kudrna D."/>
            <person name="Wing R.A."/>
            <person name="Meyers B.C."/>
            <person name="Yi K."/>
            <person name="Kong H."/>
            <person name="Lavrijsen P."/>
            <person name="Sunseri F."/>
            <person name="Falavigna A."/>
            <person name="Ye Y."/>
            <person name="Leebens-Mack J.H."/>
            <person name="Chen G."/>
        </authorList>
    </citation>
    <scope>NUCLEOTIDE SEQUENCE [LARGE SCALE GENOMIC DNA]</scope>
    <source>
        <strain evidence="3">cv. DH0086</strain>
    </source>
</reference>
<dbReference type="GO" id="GO:0005634">
    <property type="term" value="C:nucleus"/>
    <property type="evidence" value="ECO:0007669"/>
    <property type="project" value="TreeGrafter"/>
</dbReference>
<dbReference type="PANTHER" id="PTHR10015:SF461">
    <property type="entry name" value="HEAT STRESS TRANSCRIPTION FACTOR A-5"/>
    <property type="match status" value="1"/>
</dbReference>
<gene>
    <name evidence="2" type="ORF">A4U43_C02F16760</name>
</gene>
<keyword evidence="3" id="KW-1185">Reference proteome</keyword>
<organism evidence="2 3">
    <name type="scientific">Asparagus officinalis</name>
    <name type="common">Garden asparagus</name>
    <dbReference type="NCBI Taxonomy" id="4686"/>
    <lineage>
        <taxon>Eukaryota</taxon>
        <taxon>Viridiplantae</taxon>
        <taxon>Streptophyta</taxon>
        <taxon>Embryophyta</taxon>
        <taxon>Tracheophyta</taxon>
        <taxon>Spermatophyta</taxon>
        <taxon>Magnoliopsida</taxon>
        <taxon>Liliopsida</taxon>
        <taxon>Asparagales</taxon>
        <taxon>Asparagaceae</taxon>
        <taxon>Asparagoideae</taxon>
        <taxon>Asparagus</taxon>
    </lineage>
</organism>
<feature type="compositionally biased region" description="Polar residues" evidence="1">
    <location>
        <begin position="349"/>
        <end position="361"/>
    </location>
</feature>
<name>A0A5P1FKN8_ASPOF</name>
<dbReference type="Gramene" id="ONK78293">
    <property type="protein sequence ID" value="ONK78293"/>
    <property type="gene ID" value="A4U43_C02F16760"/>
</dbReference>
<evidence type="ECO:0000256" key="1">
    <source>
        <dbReference type="SAM" id="MobiDB-lite"/>
    </source>
</evidence>
<dbReference type="OMA" id="MPQIGQE"/>